<dbReference type="InterPro" id="IPR051815">
    <property type="entry name" value="Molybdate_resp_trans_reg"/>
</dbReference>
<name>A0A485M544_9ZZZZ</name>
<dbReference type="GO" id="GO:0003677">
    <property type="term" value="F:DNA binding"/>
    <property type="evidence" value="ECO:0007669"/>
    <property type="project" value="UniProtKB-KW"/>
</dbReference>
<sequence>MSFAMVIAFLFFRRLVEVSPEMVELEKQKKKVYYCGTAFTAALLNQKRNLSTSGSFKSFEKNKLSAENEGRKKRVRVVRAASNVTKISGYGVNYKLWLEGNGATFGDGLFHILMNIETTGSISQAARQMNMSYRAAWGKIKFAEERWGVPLLITQVGGEMGGGARLTPVARELIDKFRRLREVVDSFINYSFQDIFRGWPTL</sequence>
<dbReference type="InterPro" id="IPR036390">
    <property type="entry name" value="WH_DNA-bd_sf"/>
</dbReference>
<accession>A0A485M544</accession>
<dbReference type="EMBL" id="CAADRN010000290">
    <property type="protein sequence ID" value="VFU17210.1"/>
    <property type="molecule type" value="Genomic_DNA"/>
</dbReference>
<proteinExistence type="predicted"/>
<dbReference type="InterPro" id="IPR036388">
    <property type="entry name" value="WH-like_DNA-bd_sf"/>
</dbReference>
<keyword evidence="2" id="KW-0238">DNA-binding</keyword>
<feature type="domain" description="HTH lysR-type" evidence="1">
    <location>
        <begin position="111"/>
        <end position="170"/>
    </location>
</feature>
<reference evidence="2" key="1">
    <citation type="submission" date="2019-03" db="EMBL/GenBank/DDBJ databases">
        <authorList>
            <person name="Hao L."/>
        </authorList>
    </citation>
    <scope>NUCLEOTIDE SEQUENCE</scope>
</reference>
<dbReference type="Gene3D" id="1.10.10.10">
    <property type="entry name" value="Winged helix-like DNA-binding domain superfamily/Winged helix DNA-binding domain"/>
    <property type="match status" value="1"/>
</dbReference>
<dbReference type="Pfam" id="PF00126">
    <property type="entry name" value="HTH_1"/>
    <property type="match status" value="1"/>
</dbReference>
<organism evidence="2">
    <name type="scientific">anaerobic digester metagenome</name>
    <dbReference type="NCBI Taxonomy" id="1263854"/>
    <lineage>
        <taxon>unclassified sequences</taxon>
        <taxon>metagenomes</taxon>
        <taxon>ecological metagenomes</taxon>
    </lineage>
</organism>
<dbReference type="AlphaFoldDB" id="A0A485M544"/>
<protein>
    <submittedName>
        <fullName evidence="2">DNA-binding transcriptional regulator ModE</fullName>
    </submittedName>
</protein>
<evidence type="ECO:0000313" key="2">
    <source>
        <dbReference type="EMBL" id="VFU17210.1"/>
    </source>
</evidence>
<gene>
    <name evidence="2" type="ORF">SCFA_360012</name>
</gene>
<dbReference type="SUPFAM" id="SSF46785">
    <property type="entry name" value="Winged helix' DNA-binding domain"/>
    <property type="match status" value="1"/>
</dbReference>
<evidence type="ECO:0000259" key="1">
    <source>
        <dbReference type="Pfam" id="PF00126"/>
    </source>
</evidence>
<dbReference type="GO" id="GO:0003700">
    <property type="term" value="F:DNA-binding transcription factor activity"/>
    <property type="evidence" value="ECO:0007669"/>
    <property type="project" value="InterPro"/>
</dbReference>
<dbReference type="InterPro" id="IPR000847">
    <property type="entry name" value="LysR_HTH_N"/>
</dbReference>
<dbReference type="PANTHER" id="PTHR30432:SF1">
    <property type="entry name" value="DNA-BINDING TRANSCRIPTIONAL DUAL REGULATOR MODE"/>
    <property type="match status" value="1"/>
</dbReference>
<dbReference type="PANTHER" id="PTHR30432">
    <property type="entry name" value="TRANSCRIPTIONAL REGULATOR MODE"/>
    <property type="match status" value="1"/>
</dbReference>